<reference evidence="1" key="2">
    <citation type="submission" date="2023-05" db="EMBL/GenBank/DDBJ databases">
        <authorList>
            <person name="Schelkunov M.I."/>
        </authorList>
    </citation>
    <scope>NUCLEOTIDE SEQUENCE</scope>
    <source>
        <strain evidence="1">Hsosn_3</strain>
        <tissue evidence="1">Leaf</tissue>
    </source>
</reference>
<protein>
    <submittedName>
        <fullName evidence="1">Uncharacterized protein</fullName>
    </submittedName>
</protein>
<organism evidence="1 2">
    <name type="scientific">Heracleum sosnowskyi</name>
    <dbReference type="NCBI Taxonomy" id="360622"/>
    <lineage>
        <taxon>Eukaryota</taxon>
        <taxon>Viridiplantae</taxon>
        <taxon>Streptophyta</taxon>
        <taxon>Embryophyta</taxon>
        <taxon>Tracheophyta</taxon>
        <taxon>Spermatophyta</taxon>
        <taxon>Magnoliopsida</taxon>
        <taxon>eudicotyledons</taxon>
        <taxon>Gunneridae</taxon>
        <taxon>Pentapetalae</taxon>
        <taxon>asterids</taxon>
        <taxon>campanulids</taxon>
        <taxon>Apiales</taxon>
        <taxon>Apiaceae</taxon>
        <taxon>Apioideae</taxon>
        <taxon>apioid superclade</taxon>
        <taxon>Tordylieae</taxon>
        <taxon>Tordyliinae</taxon>
        <taxon>Heracleum</taxon>
    </lineage>
</organism>
<accession>A0AAD8MWN0</accession>
<reference evidence="1" key="1">
    <citation type="submission" date="2023-02" db="EMBL/GenBank/DDBJ databases">
        <title>Genome of toxic invasive species Heracleum sosnowskyi carries increased number of genes despite the absence of recent whole-genome duplications.</title>
        <authorList>
            <person name="Schelkunov M."/>
            <person name="Shtratnikova V."/>
            <person name="Makarenko M."/>
            <person name="Klepikova A."/>
            <person name="Omelchenko D."/>
            <person name="Novikova G."/>
            <person name="Obukhova E."/>
            <person name="Bogdanov V."/>
            <person name="Penin A."/>
            <person name="Logacheva M."/>
        </authorList>
    </citation>
    <scope>NUCLEOTIDE SEQUENCE</scope>
    <source>
        <strain evidence="1">Hsosn_3</strain>
        <tissue evidence="1">Leaf</tissue>
    </source>
</reference>
<evidence type="ECO:0000313" key="2">
    <source>
        <dbReference type="Proteomes" id="UP001237642"/>
    </source>
</evidence>
<name>A0AAD8MWN0_9APIA</name>
<sequence length="159" mass="18823">MVLTKFVTTPKEEYATVDKYFHTHKYHEQPHVNALAEKKEQPKSDVRRNLETIGKEGFDNLDEYLENHKYPQPHVNAQAIKKEEQPKSDVRRNLETIGKEGFDRLDEYFKNHKYPQPHVNAQANSYSYRAARMYGGTYIAELCKNKEPLMRLPKSYNYK</sequence>
<proteinExistence type="predicted"/>
<dbReference type="Proteomes" id="UP001237642">
    <property type="component" value="Unassembled WGS sequence"/>
</dbReference>
<evidence type="ECO:0000313" key="1">
    <source>
        <dbReference type="EMBL" id="KAK1387527.1"/>
    </source>
</evidence>
<comment type="caution">
    <text evidence="1">The sequence shown here is derived from an EMBL/GenBank/DDBJ whole genome shotgun (WGS) entry which is preliminary data.</text>
</comment>
<dbReference type="AlphaFoldDB" id="A0AAD8MWN0"/>
<dbReference type="EMBL" id="JAUIZM010000004">
    <property type="protein sequence ID" value="KAK1387527.1"/>
    <property type="molecule type" value="Genomic_DNA"/>
</dbReference>
<gene>
    <name evidence="1" type="ORF">POM88_015705</name>
</gene>
<keyword evidence="2" id="KW-1185">Reference proteome</keyword>